<name>A0A2D3VEF8_9PEZI</name>
<dbReference type="EMBL" id="FJUY01000016">
    <property type="protein sequence ID" value="CZT23452.1"/>
    <property type="molecule type" value="Genomic_DNA"/>
</dbReference>
<keyword evidence="2" id="KW-1185">Reference proteome</keyword>
<dbReference type="GeneID" id="35604238"/>
<proteinExistence type="predicted"/>
<gene>
    <name evidence="1" type="ORF">RCC_09166</name>
</gene>
<organism evidence="1 2">
    <name type="scientific">Ramularia collo-cygni</name>
    <dbReference type="NCBI Taxonomy" id="112498"/>
    <lineage>
        <taxon>Eukaryota</taxon>
        <taxon>Fungi</taxon>
        <taxon>Dikarya</taxon>
        <taxon>Ascomycota</taxon>
        <taxon>Pezizomycotina</taxon>
        <taxon>Dothideomycetes</taxon>
        <taxon>Dothideomycetidae</taxon>
        <taxon>Mycosphaerellales</taxon>
        <taxon>Mycosphaerellaceae</taxon>
        <taxon>Ramularia</taxon>
    </lineage>
</organism>
<evidence type="ECO:0000313" key="1">
    <source>
        <dbReference type="EMBL" id="CZT23452.1"/>
    </source>
</evidence>
<dbReference type="Proteomes" id="UP000225277">
    <property type="component" value="Unassembled WGS sequence"/>
</dbReference>
<evidence type="ECO:0000313" key="2">
    <source>
        <dbReference type="Proteomes" id="UP000225277"/>
    </source>
</evidence>
<dbReference type="RefSeq" id="XP_023630176.1">
    <property type="nucleotide sequence ID" value="XM_023774408.1"/>
</dbReference>
<accession>A0A2D3VEF8</accession>
<dbReference type="OrthoDB" id="3626626at2759"/>
<protein>
    <submittedName>
        <fullName evidence="1">Uncharacterized protein</fullName>
    </submittedName>
</protein>
<reference evidence="1 2" key="1">
    <citation type="submission" date="2016-03" db="EMBL/GenBank/DDBJ databases">
        <authorList>
            <person name="Ploux O."/>
        </authorList>
    </citation>
    <scope>NUCLEOTIDE SEQUENCE [LARGE SCALE GENOMIC DNA]</scope>
    <source>
        <strain evidence="1 2">URUG2</strain>
    </source>
</reference>
<dbReference type="AlphaFoldDB" id="A0A2D3VEF8"/>
<sequence length="170" mass="19505">MASIADLDARIQNLPQELQDMILGFTEAFETPATIAFTKDYKPPLGLQLNRTMRAEFAKRYYETVVFEMSIFSSSPTYLQQLEAFKRWLSVLTSSHQKAQQTVRVTLRDPQHSSWKNVGRSIYNSLFLAVVKVDLACSDKLEKLHLEFIYVDEDGGVKCSHMGDYAVYHK</sequence>